<proteinExistence type="predicted"/>
<sequence>MEDEEAPKQGLLVDPKSTVPVLEQQGTVVAIYDIVWRTAENSVGCLRGYDDKTLTITRIETEDDEYIYRTYKAYFNYHVGYGGIIDTLENEYNCKASEDETSFYDFTFLRQGEHEAMEKPRFYLPEPPVLDDNNKPLLGVCLVKRKTHFEQEIVAAWAKARTAGRKLEKAACAELTDKEYKMLSDKEGKAYRVHQIECLDHWLGGPRRRR</sequence>
<dbReference type="OrthoDB" id="3500882at2759"/>
<evidence type="ECO:0000313" key="2">
    <source>
        <dbReference type="Proteomes" id="UP000664132"/>
    </source>
</evidence>
<protein>
    <submittedName>
        <fullName evidence="1">Uncharacterized protein</fullName>
    </submittedName>
</protein>
<evidence type="ECO:0000313" key="1">
    <source>
        <dbReference type="EMBL" id="KAG4413032.1"/>
    </source>
</evidence>
<dbReference type="Proteomes" id="UP000664132">
    <property type="component" value="Unassembled WGS sequence"/>
</dbReference>
<organism evidence="1 2">
    <name type="scientific">Cadophora malorum</name>
    <dbReference type="NCBI Taxonomy" id="108018"/>
    <lineage>
        <taxon>Eukaryota</taxon>
        <taxon>Fungi</taxon>
        <taxon>Dikarya</taxon>
        <taxon>Ascomycota</taxon>
        <taxon>Pezizomycotina</taxon>
        <taxon>Leotiomycetes</taxon>
        <taxon>Helotiales</taxon>
        <taxon>Ploettnerulaceae</taxon>
        <taxon>Cadophora</taxon>
    </lineage>
</organism>
<reference evidence="1" key="1">
    <citation type="submission" date="2021-02" db="EMBL/GenBank/DDBJ databases">
        <title>Genome sequence Cadophora malorum strain M34.</title>
        <authorList>
            <person name="Stefanovic E."/>
            <person name="Vu D."/>
            <person name="Scully C."/>
            <person name="Dijksterhuis J."/>
            <person name="Roader J."/>
            <person name="Houbraken J."/>
        </authorList>
    </citation>
    <scope>NUCLEOTIDE SEQUENCE</scope>
    <source>
        <strain evidence="1">M34</strain>
    </source>
</reference>
<name>A0A8H7T4I8_9HELO</name>
<dbReference type="AlphaFoldDB" id="A0A8H7T4I8"/>
<accession>A0A8H7T4I8</accession>
<dbReference type="EMBL" id="JAFJYH010000337">
    <property type="protein sequence ID" value="KAG4413032.1"/>
    <property type="molecule type" value="Genomic_DNA"/>
</dbReference>
<keyword evidence="2" id="KW-1185">Reference proteome</keyword>
<comment type="caution">
    <text evidence="1">The sequence shown here is derived from an EMBL/GenBank/DDBJ whole genome shotgun (WGS) entry which is preliminary data.</text>
</comment>
<gene>
    <name evidence="1" type="ORF">IFR04_013840</name>
</gene>